<comment type="function">
    <text evidence="2 9">Catalyzes a trans-dehydration via an enolate intermediate.</text>
</comment>
<evidence type="ECO:0000256" key="2">
    <source>
        <dbReference type="ARBA" id="ARBA00003924"/>
    </source>
</evidence>
<dbReference type="PIRSF" id="PIRSF001399">
    <property type="entry name" value="DHquinase_II"/>
    <property type="match status" value="1"/>
</dbReference>
<dbReference type="Pfam" id="PF01220">
    <property type="entry name" value="DHquinase_II"/>
    <property type="match status" value="1"/>
</dbReference>
<feature type="active site" description="Proton donor" evidence="9 10">
    <location>
        <position position="98"/>
    </location>
</feature>
<sequence length="142" mass="14998">MPGAIHILNGPNLDLLGLREPHIYGHTTLAQVEAMCRDAAQGDLLFAQTNHEGEMIEMIHAAFGTAAGIIINPAGWSFRSIAIRDALAAFGGPVIELHISNIHARDAAHRDSLISPVATAVIAGLGAQGYPVAMDALYRLIS</sequence>
<dbReference type="EMBL" id="JANHAX010000006">
    <property type="protein sequence ID" value="MDQ2091700.1"/>
    <property type="molecule type" value="Genomic_DNA"/>
</dbReference>
<dbReference type="InterPro" id="IPR036441">
    <property type="entry name" value="DHquinase_II_sf"/>
</dbReference>
<dbReference type="SUPFAM" id="SSF52304">
    <property type="entry name" value="Type II 3-dehydroquinate dehydratase"/>
    <property type="match status" value="1"/>
</dbReference>
<comment type="pathway">
    <text evidence="3 9">Metabolic intermediate biosynthesis; chorismate biosynthesis; chorismate from D-erythrose 4-phosphate and phosphoenolpyruvate: step 3/7.</text>
</comment>
<dbReference type="NCBIfam" id="NF003807">
    <property type="entry name" value="PRK05395.1-4"/>
    <property type="match status" value="1"/>
</dbReference>
<feature type="binding site" evidence="9">
    <location>
        <position position="72"/>
    </location>
    <ligand>
        <name>substrate</name>
    </ligand>
</feature>
<keyword evidence="13" id="KW-1185">Reference proteome</keyword>
<keyword evidence="9" id="KW-0028">Amino-acid biosynthesis</keyword>
<proteinExistence type="inferred from homology"/>
<dbReference type="AlphaFoldDB" id="A0AAE4B5U3"/>
<protein>
    <recommendedName>
        <fullName evidence="6 9">3-dehydroquinate dehydratase</fullName>
        <shortName evidence="9">3-dehydroquinase</shortName>
        <ecNumber evidence="6 9">4.2.1.10</ecNumber>
    </recommendedName>
    <alternativeName>
        <fullName evidence="9">Type II DHQase</fullName>
    </alternativeName>
</protein>
<organism evidence="12 13">
    <name type="scientific">Marimonas arenosa</name>
    <dbReference type="NCBI Taxonomy" id="1795305"/>
    <lineage>
        <taxon>Bacteria</taxon>
        <taxon>Pseudomonadati</taxon>
        <taxon>Pseudomonadota</taxon>
        <taxon>Alphaproteobacteria</taxon>
        <taxon>Rhodobacterales</taxon>
        <taxon>Paracoccaceae</taxon>
        <taxon>Marimonas</taxon>
    </lineage>
</organism>
<evidence type="ECO:0000256" key="6">
    <source>
        <dbReference type="ARBA" id="ARBA00012060"/>
    </source>
</evidence>
<comment type="subunit">
    <text evidence="5 9">Homododecamer.</text>
</comment>
<dbReference type="GO" id="GO:0009423">
    <property type="term" value="P:chorismate biosynthetic process"/>
    <property type="evidence" value="ECO:0007669"/>
    <property type="project" value="UniProtKB-UniRule"/>
</dbReference>
<dbReference type="GO" id="GO:0009073">
    <property type="term" value="P:aromatic amino acid family biosynthetic process"/>
    <property type="evidence" value="ECO:0007669"/>
    <property type="project" value="UniProtKB-KW"/>
</dbReference>
<name>A0AAE4B5U3_9RHOB</name>
<feature type="binding site" evidence="9">
    <location>
        <position position="85"/>
    </location>
    <ligand>
        <name>substrate</name>
    </ligand>
</feature>
<keyword evidence="7 9" id="KW-0057">Aromatic amino acid biosynthesis</keyword>
<evidence type="ECO:0000256" key="8">
    <source>
        <dbReference type="ARBA" id="ARBA00023239"/>
    </source>
</evidence>
<dbReference type="PANTHER" id="PTHR21272:SF3">
    <property type="entry name" value="CATABOLIC 3-DEHYDROQUINASE"/>
    <property type="match status" value="1"/>
</dbReference>
<evidence type="ECO:0000256" key="10">
    <source>
        <dbReference type="PIRSR" id="PIRSR001399-1"/>
    </source>
</evidence>
<dbReference type="InterPro" id="IPR018509">
    <property type="entry name" value="DHquinase_II_CS"/>
</dbReference>
<evidence type="ECO:0000256" key="4">
    <source>
        <dbReference type="ARBA" id="ARBA00011037"/>
    </source>
</evidence>
<feature type="site" description="Transition state stabilizer" evidence="9 11">
    <location>
        <position position="19"/>
    </location>
</feature>
<dbReference type="InterPro" id="IPR001874">
    <property type="entry name" value="DHquinase_II"/>
</dbReference>
<evidence type="ECO:0000256" key="3">
    <source>
        <dbReference type="ARBA" id="ARBA00004902"/>
    </source>
</evidence>
<dbReference type="GO" id="GO:0008652">
    <property type="term" value="P:amino acid biosynthetic process"/>
    <property type="evidence" value="ECO:0007669"/>
    <property type="project" value="UniProtKB-KW"/>
</dbReference>
<comment type="similarity">
    <text evidence="4 9">Belongs to the type-II 3-dehydroquinase family.</text>
</comment>
<dbReference type="NCBIfam" id="NF003806">
    <property type="entry name" value="PRK05395.1-3"/>
    <property type="match status" value="1"/>
</dbReference>
<comment type="caution">
    <text evidence="9">Lacks conserved residue(s) required for the propagation of feature annotation.</text>
</comment>
<dbReference type="HAMAP" id="MF_00169">
    <property type="entry name" value="AroQ"/>
    <property type="match status" value="1"/>
</dbReference>
<evidence type="ECO:0000256" key="5">
    <source>
        <dbReference type="ARBA" id="ARBA00011193"/>
    </source>
</evidence>
<reference evidence="12" key="2">
    <citation type="submission" date="2023-02" db="EMBL/GenBank/DDBJ databases">
        <title>'Rhodoalgimonas zhirmunskyi' gen. nov., isolated from a red alga.</title>
        <authorList>
            <person name="Nedashkovskaya O.I."/>
            <person name="Otstavnykh N.Y."/>
            <person name="Bystritskaya E.P."/>
            <person name="Balabanova L.A."/>
            <person name="Isaeva M.P."/>
        </authorList>
    </citation>
    <scope>NUCLEOTIDE SEQUENCE</scope>
    <source>
        <strain evidence="12">KCTC 52189</strain>
    </source>
</reference>
<dbReference type="Gene3D" id="3.40.50.9100">
    <property type="entry name" value="Dehydroquinase, class II"/>
    <property type="match status" value="1"/>
</dbReference>
<feature type="active site" description="Proton acceptor" evidence="9 10">
    <location>
        <position position="24"/>
    </location>
</feature>
<comment type="caution">
    <text evidence="12">The sequence shown here is derived from an EMBL/GenBank/DDBJ whole genome shotgun (WGS) entry which is preliminary data.</text>
</comment>
<dbReference type="Proteomes" id="UP001226762">
    <property type="component" value="Unassembled WGS sequence"/>
</dbReference>
<reference evidence="12" key="1">
    <citation type="submission" date="2022-07" db="EMBL/GenBank/DDBJ databases">
        <authorList>
            <person name="Otstavnykh N."/>
            <person name="Isaeva M."/>
            <person name="Bystritskaya E."/>
        </authorList>
    </citation>
    <scope>NUCLEOTIDE SEQUENCE</scope>
    <source>
        <strain evidence="12">KCTC 52189</strain>
    </source>
</reference>
<dbReference type="PROSITE" id="PS01029">
    <property type="entry name" value="DEHYDROQUINASE_II"/>
    <property type="match status" value="1"/>
</dbReference>
<evidence type="ECO:0000256" key="1">
    <source>
        <dbReference type="ARBA" id="ARBA00001864"/>
    </source>
</evidence>
<evidence type="ECO:0000313" key="13">
    <source>
        <dbReference type="Proteomes" id="UP001226762"/>
    </source>
</evidence>
<dbReference type="EC" id="4.2.1.10" evidence="6 9"/>
<evidence type="ECO:0000256" key="9">
    <source>
        <dbReference type="HAMAP-Rule" id="MF_00169"/>
    </source>
</evidence>
<dbReference type="GO" id="GO:0003855">
    <property type="term" value="F:3-dehydroquinate dehydratase activity"/>
    <property type="evidence" value="ECO:0007669"/>
    <property type="project" value="UniProtKB-UniRule"/>
</dbReference>
<evidence type="ECO:0000256" key="11">
    <source>
        <dbReference type="PIRSR" id="PIRSR001399-3"/>
    </source>
</evidence>
<keyword evidence="8 9" id="KW-0456">Lyase</keyword>
<feature type="binding site" evidence="9">
    <location>
        <begin position="99"/>
        <end position="100"/>
    </location>
    <ligand>
        <name>substrate</name>
    </ligand>
</feature>
<evidence type="ECO:0000313" key="12">
    <source>
        <dbReference type="EMBL" id="MDQ2091700.1"/>
    </source>
</evidence>
<dbReference type="RefSeq" id="WP_306737000.1">
    <property type="nucleotide sequence ID" value="NZ_JANHAX010000006.1"/>
</dbReference>
<accession>A0AAE4B5U3</accession>
<dbReference type="PANTHER" id="PTHR21272">
    <property type="entry name" value="CATABOLIC 3-DEHYDROQUINASE"/>
    <property type="match status" value="1"/>
</dbReference>
<dbReference type="NCBIfam" id="NF003805">
    <property type="entry name" value="PRK05395.1-2"/>
    <property type="match status" value="1"/>
</dbReference>
<dbReference type="CDD" id="cd00466">
    <property type="entry name" value="DHQase_II"/>
    <property type="match status" value="1"/>
</dbReference>
<gene>
    <name evidence="9" type="primary">aroQ</name>
    <name evidence="12" type="ORF">NO357_17500</name>
</gene>
<dbReference type="GO" id="GO:0019631">
    <property type="term" value="P:quinate catabolic process"/>
    <property type="evidence" value="ECO:0007669"/>
    <property type="project" value="TreeGrafter"/>
</dbReference>
<evidence type="ECO:0000256" key="7">
    <source>
        <dbReference type="ARBA" id="ARBA00023141"/>
    </source>
</evidence>
<comment type="catalytic activity">
    <reaction evidence="1 9">
        <text>3-dehydroquinate = 3-dehydroshikimate + H2O</text>
        <dbReference type="Rhea" id="RHEA:21096"/>
        <dbReference type="ChEBI" id="CHEBI:15377"/>
        <dbReference type="ChEBI" id="CHEBI:16630"/>
        <dbReference type="ChEBI" id="CHEBI:32364"/>
        <dbReference type="EC" id="4.2.1.10"/>
    </reaction>
</comment>